<accession>A0A839APV8</accession>
<comment type="caution">
    <text evidence="1">The sequence shown here is derived from an EMBL/GenBank/DDBJ whole genome shotgun (WGS) entry which is preliminary data.</text>
</comment>
<proteinExistence type="predicted"/>
<organism evidence="1 2">
    <name type="scientific">Tenacibaculum pelagium</name>
    <dbReference type="NCBI Taxonomy" id="2759527"/>
    <lineage>
        <taxon>Bacteria</taxon>
        <taxon>Pseudomonadati</taxon>
        <taxon>Bacteroidota</taxon>
        <taxon>Flavobacteriia</taxon>
        <taxon>Flavobacteriales</taxon>
        <taxon>Flavobacteriaceae</taxon>
        <taxon>Tenacibaculum</taxon>
    </lineage>
</organism>
<evidence type="ECO:0000313" key="2">
    <source>
        <dbReference type="Proteomes" id="UP000563906"/>
    </source>
</evidence>
<dbReference type="RefSeq" id="WP_182124893.1">
    <property type="nucleotide sequence ID" value="NZ_JACGLS010000003.1"/>
</dbReference>
<evidence type="ECO:0000313" key="1">
    <source>
        <dbReference type="EMBL" id="MBA6156388.1"/>
    </source>
</evidence>
<dbReference type="Proteomes" id="UP000563906">
    <property type="component" value="Unassembled WGS sequence"/>
</dbReference>
<dbReference type="EMBL" id="JACGLS010000003">
    <property type="protein sequence ID" value="MBA6156388.1"/>
    <property type="molecule type" value="Genomic_DNA"/>
</dbReference>
<protein>
    <recommendedName>
        <fullName evidence="3">Bacteriocin</fullName>
    </recommendedName>
</protein>
<keyword evidence="2" id="KW-1185">Reference proteome</keyword>
<gene>
    <name evidence="1" type="ORF">H3Z83_07660</name>
</gene>
<reference evidence="1 2" key="1">
    <citation type="submission" date="2020-07" db="EMBL/GenBank/DDBJ databases">
        <title>Bacterium isolated from marine sediment.</title>
        <authorList>
            <person name="Shang D."/>
            <person name="Du Z.-J."/>
        </authorList>
    </citation>
    <scope>NUCLEOTIDE SEQUENCE [LARGE SCALE GENOMIC DNA]</scope>
    <source>
        <strain evidence="1 2">S7007</strain>
    </source>
</reference>
<sequence>MKKQILNLGKVLNKVAQKEISGGKVGGQCRTARDCWHATGGIGSINDYLCTNGHCTFSPNPF</sequence>
<dbReference type="AlphaFoldDB" id="A0A839APV8"/>
<evidence type="ECO:0008006" key="3">
    <source>
        <dbReference type="Google" id="ProtNLM"/>
    </source>
</evidence>
<name>A0A839APV8_9FLAO</name>